<dbReference type="EMBL" id="MNZT01000003">
    <property type="protein sequence ID" value="OIQ00431.1"/>
    <property type="molecule type" value="Genomic_DNA"/>
</dbReference>
<dbReference type="Proteomes" id="UP000183245">
    <property type="component" value="Unassembled WGS sequence"/>
</dbReference>
<gene>
    <name evidence="4" type="ORF">AUK40_00185</name>
</gene>
<evidence type="ECO:0000256" key="1">
    <source>
        <dbReference type="SAM" id="Phobius"/>
    </source>
</evidence>
<dbReference type="AlphaFoldDB" id="A0A1J5J7B8"/>
<dbReference type="Pfam" id="PF09822">
    <property type="entry name" value="ABC_transp_aux"/>
    <property type="match status" value="1"/>
</dbReference>
<proteinExistence type="predicted"/>
<accession>A0A1J5J7B8</accession>
<evidence type="ECO:0000259" key="2">
    <source>
        <dbReference type="Pfam" id="PF09822"/>
    </source>
</evidence>
<keyword evidence="1" id="KW-0812">Transmembrane</keyword>
<feature type="transmembrane region" description="Helical" evidence="1">
    <location>
        <begin position="20"/>
        <end position="40"/>
    </location>
</feature>
<feature type="transmembrane region" description="Helical" evidence="1">
    <location>
        <begin position="509"/>
        <end position="532"/>
    </location>
</feature>
<feature type="domain" description="ABC-type uncharacterised transport system" evidence="2">
    <location>
        <begin position="189"/>
        <end position="473"/>
    </location>
</feature>
<comment type="caution">
    <text evidence="4">The sequence shown here is derived from an EMBL/GenBank/DDBJ whole genome shotgun (WGS) entry which is preliminary data.</text>
</comment>
<organism evidence="4 5">
    <name type="scientific">Candidatus Wirthbacteria bacterium CG2_30_54_11</name>
    <dbReference type="NCBI Taxonomy" id="1817892"/>
    <lineage>
        <taxon>Bacteria</taxon>
        <taxon>Candidatus Wirthbacteria</taxon>
    </lineage>
</organism>
<reference evidence="4 5" key="1">
    <citation type="journal article" date="2016" name="Environ. Microbiol.">
        <title>Genomic resolution of a cold subsurface aquifer community provides metabolic insights for novel microbes adapted to high CO concentrations.</title>
        <authorList>
            <person name="Probst A.J."/>
            <person name="Castelle C.J."/>
            <person name="Singh A."/>
            <person name="Brown C.T."/>
            <person name="Anantharaman K."/>
            <person name="Sharon I."/>
            <person name="Hug L.A."/>
            <person name="Burstein D."/>
            <person name="Emerson J.B."/>
            <person name="Thomas B.C."/>
            <person name="Banfield J.F."/>
        </authorList>
    </citation>
    <scope>NUCLEOTIDE SEQUENCE [LARGE SCALE GENOMIC DNA]</scope>
    <source>
        <strain evidence="4">CG2_30_54_11</strain>
    </source>
</reference>
<evidence type="ECO:0000313" key="4">
    <source>
        <dbReference type="EMBL" id="OIQ00431.1"/>
    </source>
</evidence>
<dbReference type="STRING" id="1817892.AUK40_00185"/>
<evidence type="ECO:0000313" key="5">
    <source>
        <dbReference type="Proteomes" id="UP000183245"/>
    </source>
</evidence>
<dbReference type="InterPro" id="IPR055396">
    <property type="entry name" value="DUF7088"/>
</dbReference>
<name>A0A1J5J7B8_9BACT</name>
<sequence>MRIKKPSFHFSLAKDQEKAVSSSVAVVIIIGILALVNILGSRYFGRLDLTRDQAFTLSKASKDLVANLDDNLTAKVYFTPDLPAPYNDYQKFLQDKLAEYKVYGKGKFNYEFIDPTSADGQQQIQAYGIQPIQFNEMQSDQYLVKNGYMGVAFVYGDMTPEVIPAISSTATLEYDISSTIKKLTRPQKVTVAFLQDETTFTGLSEEFQAAYSALRQLYDVTAVTADTIPADLSVLIVAGMKNSLSDYALYQIDQSLMRGTKVMFLVDSLTVNLNGFTTTPITNSITTMLTSYGVTVTPGLVADPKAQRISVSSRQGNYTVSNVVDYPLIPLITSFGSGNVITANLQQLSLPFVSSLKVADNTQAGQTASVLAQSSDKSWNMTTTTSINPLQPYTPGSPKGPFTLAIALQGPFSSYFANTAIPAPPVSADGSLTPAPDPSAQINSIADNRIIVVGSSTFIQDFYLMDQANLNFFVNSVDYLTQNDDLISIRSKGLDPAPLKELGDGLKNFIKWGTIIGLPALVVILAIVRFKLRKRATERTYRETR</sequence>
<dbReference type="Pfam" id="PF23357">
    <property type="entry name" value="DUF7088"/>
    <property type="match status" value="1"/>
</dbReference>
<keyword evidence="1" id="KW-1133">Transmembrane helix</keyword>
<protein>
    <submittedName>
        <fullName evidence="4">Uncharacterized protein</fullName>
    </submittedName>
</protein>
<keyword evidence="1" id="KW-0472">Membrane</keyword>
<evidence type="ECO:0000259" key="3">
    <source>
        <dbReference type="Pfam" id="PF23357"/>
    </source>
</evidence>
<dbReference type="InterPro" id="IPR019196">
    <property type="entry name" value="ABC_transp_unknown"/>
</dbReference>
<feature type="domain" description="DUF7088" evidence="3">
    <location>
        <begin position="52"/>
        <end position="153"/>
    </location>
</feature>